<dbReference type="OMA" id="QCGEMID"/>
<dbReference type="AlphaFoldDB" id="A0A7I4Y1G5"/>
<dbReference type="Proteomes" id="UP000025227">
    <property type="component" value="Unplaced"/>
</dbReference>
<dbReference type="GO" id="GO:0008289">
    <property type="term" value="F:lipid binding"/>
    <property type="evidence" value="ECO:0007669"/>
    <property type="project" value="UniProtKB-KW"/>
</dbReference>
<evidence type="ECO:0000256" key="1">
    <source>
        <dbReference type="ARBA" id="ARBA00004613"/>
    </source>
</evidence>
<evidence type="ECO:0000256" key="2">
    <source>
        <dbReference type="ARBA" id="ARBA00006648"/>
    </source>
</evidence>
<dbReference type="InterPro" id="IPR008632">
    <property type="entry name" value="Gp-FAR-1"/>
</dbReference>
<keyword evidence="5" id="KW-0175">Coiled coil</keyword>
<evidence type="ECO:0000256" key="3">
    <source>
        <dbReference type="ARBA" id="ARBA00022525"/>
    </source>
</evidence>
<dbReference type="OrthoDB" id="5856727at2759"/>
<evidence type="ECO:0000313" key="8">
    <source>
        <dbReference type="WBParaSite" id="HCON_00042410-00001"/>
    </source>
</evidence>
<dbReference type="Pfam" id="PF05823">
    <property type="entry name" value="Gp-FAR-1"/>
    <property type="match status" value="1"/>
</dbReference>
<dbReference type="WBParaSite" id="HCON_00042410-00001">
    <property type="protein sequence ID" value="HCON_00042410-00001"/>
    <property type="gene ID" value="HCON_00042410"/>
</dbReference>
<name>A0A7I4Y1G5_HAECO</name>
<proteinExistence type="inferred from homology"/>
<evidence type="ECO:0000256" key="4">
    <source>
        <dbReference type="ARBA" id="ARBA00022729"/>
    </source>
</evidence>
<reference evidence="8" key="1">
    <citation type="submission" date="2020-12" db="UniProtKB">
        <authorList>
            <consortium name="WormBaseParasite"/>
        </authorList>
    </citation>
    <scope>IDENTIFICATION</scope>
    <source>
        <strain evidence="8">MHco3</strain>
    </source>
</reference>
<keyword evidence="3" id="KW-0964">Secreted</keyword>
<dbReference type="Gene3D" id="1.20.120.1100">
    <property type="match status" value="1"/>
</dbReference>
<protein>
    <submittedName>
        <fullName evidence="8">Uncharacterized protein</fullName>
    </submittedName>
</protein>
<evidence type="ECO:0000256" key="5">
    <source>
        <dbReference type="ARBA" id="ARBA00023054"/>
    </source>
</evidence>
<keyword evidence="7" id="KW-1185">Reference proteome</keyword>
<keyword evidence="4" id="KW-0732">Signal</keyword>
<keyword evidence="6" id="KW-0446">Lipid-binding</keyword>
<organism evidence="7 8">
    <name type="scientific">Haemonchus contortus</name>
    <name type="common">Barber pole worm</name>
    <dbReference type="NCBI Taxonomy" id="6289"/>
    <lineage>
        <taxon>Eukaryota</taxon>
        <taxon>Metazoa</taxon>
        <taxon>Ecdysozoa</taxon>
        <taxon>Nematoda</taxon>
        <taxon>Chromadorea</taxon>
        <taxon>Rhabditida</taxon>
        <taxon>Rhabditina</taxon>
        <taxon>Rhabditomorpha</taxon>
        <taxon>Strongyloidea</taxon>
        <taxon>Trichostrongylidae</taxon>
        <taxon>Haemonchus</taxon>
    </lineage>
</organism>
<evidence type="ECO:0000256" key="6">
    <source>
        <dbReference type="ARBA" id="ARBA00023121"/>
    </source>
</evidence>
<dbReference type="GO" id="GO:0005576">
    <property type="term" value="C:extracellular region"/>
    <property type="evidence" value="ECO:0007669"/>
    <property type="project" value="UniProtKB-SubCell"/>
</dbReference>
<comment type="subcellular location">
    <subcellularLocation>
        <location evidence="1">Secreted</location>
    </subcellularLocation>
</comment>
<sequence>MIQTLPPNVQSLFPKENLDFAESINENEAKILKEVFDKHSTFDEVGEMIAAVEAKSPELGKRMRNVLDKNCSRLNGLSPKAIDYSKKCIHFVTNVMCNLTLGKQLTYEEAEKLHNAFKELSAEDQEKLKKMNPDVKF</sequence>
<accession>A0A7I4Y1G5</accession>
<evidence type="ECO:0000313" key="7">
    <source>
        <dbReference type="Proteomes" id="UP000025227"/>
    </source>
</evidence>
<comment type="similarity">
    <text evidence="2">Belongs to the fatty-acid and retinol-binding protein (FARBP) family.</text>
</comment>